<dbReference type="Gene3D" id="3.30.470.30">
    <property type="entry name" value="DNA ligase/mRNA capping enzyme"/>
    <property type="match status" value="1"/>
</dbReference>
<dbReference type="SUPFAM" id="SSF56091">
    <property type="entry name" value="DNA ligase/mRNA capping enzyme, catalytic domain"/>
    <property type="match status" value="1"/>
</dbReference>
<evidence type="ECO:0000259" key="1">
    <source>
        <dbReference type="Pfam" id="PF09414"/>
    </source>
</evidence>
<proteinExistence type="predicted"/>
<feature type="domain" description="RNA ligase" evidence="1">
    <location>
        <begin position="257"/>
        <end position="429"/>
    </location>
</feature>
<dbReference type="Pfam" id="PF09414">
    <property type="entry name" value="RNA_ligase"/>
    <property type="match status" value="1"/>
</dbReference>
<accession>Q9EN29</accession>
<dbReference type="KEGG" id="vg:1494609"/>
<keyword evidence="3" id="KW-1185">Reference proteome</keyword>
<dbReference type="Proteomes" id="UP000000872">
    <property type="component" value="Segment"/>
</dbReference>
<dbReference type="RefSeq" id="NP_064801.1">
    <property type="nucleotide sequence ID" value="NC_002520.1"/>
</dbReference>
<dbReference type="EMBL" id="AF250284">
    <property type="protein sequence ID" value="AAG02725.1"/>
    <property type="molecule type" value="Genomic_DNA"/>
</dbReference>
<dbReference type="GeneID" id="1494609"/>
<organism evidence="2 3">
    <name type="scientific">Amsacta moorei entomopoxvirus</name>
    <name type="common">AmEPV</name>
    <dbReference type="NCBI Taxonomy" id="28321"/>
    <lineage>
        <taxon>Viruses</taxon>
        <taxon>Varidnaviria</taxon>
        <taxon>Bamfordvirae</taxon>
        <taxon>Nucleocytoviricota</taxon>
        <taxon>Pokkesviricetes</taxon>
        <taxon>Chitovirales</taxon>
        <taxon>Poxviridae</taxon>
        <taxon>Entomopoxvirinae</taxon>
        <taxon>Betaentomopoxvirus</taxon>
    </lineage>
</organism>
<name>Q9EN29_AMEPV</name>
<gene>
    <name evidence="2" type="primary">AMV019</name>
</gene>
<reference evidence="2 3" key="1">
    <citation type="journal article" date="2000" name="Virology">
        <title>Complete genomic sequence of the Amsacta moorei entomopoxvirus: analysis and comparison with other poxviruses.</title>
        <authorList>
            <person name="Bawden A.L."/>
            <person name="Glassberg K.J."/>
            <person name="Diggans J."/>
            <person name="Shaw R."/>
            <person name="Farmerie W."/>
            <person name="Moyer R.W."/>
        </authorList>
    </citation>
    <scope>NUCLEOTIDE SEQUENCE [LARGE SCALE GENOMIC DNA]</scope>
</reference>
<evidence type="ECO:0000313" key="2">
    <source>
        <dbReference type="EMBL" id="AAG02725.1"/>
    </source>
</evidence>
<protein>
    <submittedName>
        <fullName evidence="2">AMV019</fullName>
    </submittedName>
</protein>
<dbReference type="InterPro" id="IPR021122">
    <property type="entry name" value="RNA_ligase_dom_REL/Rnl2"/>
</dbReference>
<evidence type="ECO:0000313" key="3">
    <source>
        <dbReference type="Proteomes" id="UP000000872"/>
    </source>
</evidence>
<organismHost>
    <name type="scientific">Amsacta</name>
    <dbReference type="NCBI Taxonomy" id="340055"/>
</organismHost>
<sequence length="524" mass="62718">MVYIILDVGSKAKGYDIISSDYDYIIITKSSADIYAEEWIEDNKRLINRHSNKKNNNDITFVDISKAFMGIIKGNYYFLGIYGTKENIKNDMIFYFVRYITKYYISLILKTMTKYQINNTSDREPKNLLALLYNLSYVNYWLKNNDFPVINKLPELLEEDKIELYNILMMKRLNNELATEEQGSIIQDYRKVLLENVNKLEKPKKIKNISNIIMMYLICNKPLYIPEILNNDDEINKIIYPSIKQLNHCKNSLLYGKEIFVQEKLDGCNFRIIYNNGIITFGSRYTYYENKNFMNYYRIKDKLIDCTNKINKFLNLKKFIIYGELIGSYQNDEGINKLIIKNVNYFNDNRIEYYAYEIKNCDNKNKIHFIDFDICQIVLNAAGFNVINYETIKYNDFIENIKYKSIVFNHNDESKVEGYIIRYKNIRYKVKKSYNLTKLTHKNILYNITEESVLNFINNIDINQDNVLYYITKYYKNLIHMNNIDNNVPIYKIFGKIYGFINKKYKFNDNNIYKNKLSEFYKLL</sequence>
<dbReference type="OrthoDB" id="3903at10239"/>